<dbReference type="Gene3D" id="3.30.420.10">
    <property type="entry name" value="Ribonuclease H-like superfamily/Ribonuclease H"/>
    <property type="match status" value="1"/>
</dbReference>
<gene>
    <name evidence="1" type="ORF">PR048_032741</name>
</gene>
<accession>A0ABQ9G760</accession>
<sequence>MGVSLTSSTPHVRWAGLLVCKFGRRGAAAAHETMTAFPSLVRHIDNVTPASHVPPECPSRTSDIDGALLLPVVDLGEPGLISGGSLPDFRMWESCRTMPLVDGFSRGISYLPWPCVPALLHTHLATSSSALMTSMLRAAQVSSLAHIFFSPRGAIASTANASSLPLLRLRNTKAVHDKGPLTRRAQYDDQRRLTQTRYLPALSSTYSHGCPIAWPARSPDSTPLDFFLWVHMKDVIYQTSVEPEEDLPVRIMAVACLGLPGIGDRVYQNMVRVESGIRQIFFGCLCAVWAGISRRSPVSPALSFRRCSILTSLHPRPFFKISMLRAAQVSSFTPYIEPHS</sequence>
<protein>
    <submittedName>
        <fullName evidence="1">Uncharacterized protein</fullName>
    </submittedName>
</protein>
<proteinExistence type="predicted"/>
<dbReference type="PANTHER" id="PTHR47326">
    <property type="entry name" value="TRANSPOSABLE ELEMENT TC3 TRANSPOSASE-LIKE PROTEIN"/>
    <property type="match status" value="1"/>
</dbReference>
<dbReference type="InterPro" id="IPR036397">
    <property type="entry name" value="RNaseH_sf"/>
</dbReference>
<dbReference type="EMBL" id="JARBHB010000016">
    <property type="protein sequence ID" value="KAJ8866879.1"/>
    <property type="molecule type" value="Genomic_DNA"/>
</dbReference>
<evidence type="ECO:0000313" key="1">
    <source>
        <dbReference type="EMBL" id="KAJ8866879.1"/>
    </source>
</evidence>
<reference evidence="1 2" key="1">
    <citation type="submission" date="2023-02" db="EMBL/GenBank/DDBJ databases">
        <title>LHISI_Scaffold_Assembly.</title>
        <authorList>
            <person name="Stuart O.P."/>
            <person name="Cleave R."/>
            <person name="Magrath M.J.L."/>
            <person name="Mikheyev A.S."/>
        </authorList>
    </citation>
    <scope>NUCLEOTIDE SEQUENCE [LARGE SCALE GENOMIC DNA]</scope>
    <source>
        <strain evidence="1">Daus_M_001</strain>
        <tissue evidence="1">Leg muscle</tissue>
    </source>
</reference>
<dbReference type="PANTHER" id="PTHR47326:SF1">
    <property type="entry name" value="HTH PSQ-TYPE DOMAIN-CONTAINING PROTEIN"/>
    <property type="match status" value="1"/>
</dbReference>
<organism evidence="1 2">
    <name type="scientific">Dryococelus australis</name>
    <dbReference type="NCBI Taxonomy" id="614101"/>
    <lineage>
        <taxon>Eukaryota</taxon>
        <taxon>Metazoa</taxon>
        <taxon>Ecdysozoa</taxon>
        <taxon>Arthropoda</taxon>
        <taxon>Hexapoda</taxon>
        <taxon>Insecta</taxon>
        <taxon>Pterygota</taxon>
        <taxon>Neoptera</taxon>
        <taxon>Polyneoptera</taxon>
        <taxon>Phasmatodea</taxon>
        <taxon>Verophasmatodea</taxon>
        <taxon>Anareolatae</taxon>
        <taxon>Phasmatidae</taxon>
        <taxon>Eurycanthinae</taxon>
        <taxon>Dryococelus</taxon>
    </lineage>
</organism>
<name>A0ABQ9G760_9NEOP</name>
<dbReference type="Proteomes" id="UP001159363">
    <property type="component" value="Chromosome 15"/>
</dbReference>
<evidence type="ECO:0000313" key="2">
    <source>
        <dbReference type="Proteomes" id="UP001159363"/>
    </source>
</evidence>
<keyword evidence="2" id="KW-1185">Reference proteome</keyword>
<comment type="caution">
    <text evidence="1">The sequence shown here is derived from an EMBL/GenBank/DDBJ whole genome shotgun (WGS) entry which is preliminary data.</text>
</comment>